<evidence type="ECO:0000313" key="3">
    <source>
        <dbReference type="EMBL" id="TGY93996.1"/>
    </source>
</evidence>
<dbReference type="CDD" id="cd12797">
    <property type="entry name" value="M23_peptidase"/>
    <property type="match status" value="1"/>
</dbReference>
<comment type="caution">
    <text evidence="3">The sequence shown here is derived from an EMBL/GenBank/DDBJ whole genome shotgun (WGS) entry which is preliminary data.</text>
</comment>
<sequence>MMSRPAELGLAVVVAAAGIAAMVWWPAGEGLDASDPVDMPDEASGPELPADGEPQPDGADDVPPQADDEAEPGPEPEVVDESGDAFAFMPPGELLPDSGTGLTQQINYAPAMRFPMELGQAYANSQVYGHGGFHGPEGGQCDGENYAYAWRDNFCETRGHSTPLCPAGTGHQGQDIRPASCADASHWAVAAADGTITSVGSYSVRLMSDDGLRFTYLHLDSDSLVVEPGDVVSRGDRLGLVSNEFGGNATTIHLHFEVKIAVNTPAGLQNTHVPPYLALVDSYQRLLTGTDSSQG</sequence>
<proteinExistence type="predicted"/>
<feature type="domain" description="M23ase beta-sheet core" evidence="2">
    <location>
        <begin position="170"/>
        <end position="260"/>
    </location>
</feature>
<dbReference type="EMBL" id="SRXV01000001">
    <property type="protein sequence ID" value="TGY93996.1"/>
    <property type="molecule type" value="Genomic_DNA"/>
</dbReference>
<dbReference type="SUPFAM" id="SSF51261">
    <property type="entry name" value="Duplicated hybrid motif"/>
    <property type="match status" value="1"/>
</dbReference>
<evidence type="ECO:0000256" key="1">
    <source>
        <dbReference type="SAM" id="MobiDB-lite"/>
    </source>
</evidence>
<dbReference type="AlphaFoldDB" id="A0A4S2HDE6"/>
<name>A0A4S2HDE6_9PROT</name>
<dbReference type="PANTHER" id="PTHR21666">
    <property type="entry name" value="PEPTIDASE-RELATED"/>
    <property type="match status" value="1"/>
</dbReference>
<protein>
    <submittedName>
        <fullName evidence="3">M23 family peptidase</fullName>
    </submittedName>
</protein>
<feature type="region of interest" description="Disordered" evidence="1">
    <location>
        <begin position="32"/>
        <end position="101"/>
    </location>
</feature>
<feature type="compositionally biased region" description="Acidic residues" evidence="1">
    <location>
        <begin position="66"/>
        <end position="83"/>
    </location>
</feature>
<dbReference type="RefSeq" id="WP_135943191.1">
    <property type="nucleotide sequence ID" value="NZ_SRXV01000001.1"/>
</dbReference>
<evidence type="ECO:0000259" key="2">
    <source>
        <dbReference type="Pfam" id="PF01551"/>
    </source>
</evidence>
<dbReference type="Pfam" id="PF01551">
    <property type="entry name" value="Peptidase_M23"/>
    <property type="match status" value="1"/>
</dbReference>
<reference evidence="3 4" key="1">
    <citation type="journal article" date="2013" name="Int. J. Syst. Evol. Microbiol.">
        <title>Marinicauda pacifica gen. nov., sp. nov., a prosthecate alphaproteobacterium of the family Hyphomonadaceae isolated from deep seawater.</title>
        <authorList>
            <person name="Zhang X.Y."/>
            <person name="Li G.W."/>
            <person name="Wang C.S."/>
            <person name="Zhang Y.J."/>
            <person name="Xu X.W."/>
            <person name="Li H."/>
            <person name="Liu A."/>
            <person name="Liu C."/>
            <person name="Xie B.B."/>
            <person name="Qin Q.L."/>
            <person name="Xu Z."/>
            <person name="Chen X.L."/>
            <person name="Zhou B.C."/>
            <person name="Zhang Y.Z."/>
        </authorList>
    </citation>
    <scope>NUCLEOTIDE SEQUENCE [LARGE SCALE GENOMIC DNA]</scope>
    <source>
        <strain evidence="3 4">P-1 km-3</strain>
    </source>
</reference>
<dbReference type="InterPro" id="IPR050570">
    <property type="entry name" value="Cell_wall_metabolism_enzyme"/>
</dbReference>
<dbReference type="InterPro" id="IPR011055">
    <property type="entry name" value="Dup_hybrid_motif"/>
</dbReference>
<gene>
    <name evidence="3" type="ORF">E5162_01530</name>
</gene>
<dbReference type="PANTHER" id="PTHR21666:SF270">
    <property type="entry name" value="MUREIN HYDROLASE ACTIVATOR ENVC"/>
    <property type="match status" value="1"/>
</dbReference>
<dbReference type="Gene3D" id="2.70.70.10">
    <property type="entry name" value="Glucose Permease (Domain IIA)"/>
    <property type="match status" value="1"/>
</dbReference>
<dbReference type="GO" id="GO:0004222">
    <property type="term" value="F:metalloendopeptidase activity"/>
    <property type="evidence" value="ECO:0007669"/>
    <property type="project" value="TreeGrafter"/>
</dbReference>
<organism evidence="3 4">
    <name type="scientific">Marinicauda pacifica</name>
    <dbReference type="NCBI Taxonomy" id="1133559"/>
    <lineage>
        <taxon>Bacteria</taxon>
        <taxon>Pseudomonadati</taxon>
        <taxon>Pseudomonadota</taxon>
        <taxon>Alphaproteobacteria</taxon>
        <taxon>Maricaulales</taxon>
        <taxon>Maricaulaceae</taxon>
        <taxon>Marinicauda</taxon>
    </lineage>
</organism>
<dbReference type="Proteomes" id="UP000305451">
    <property type="component" value="Unassembled WGS sequence"/>
</dbReference>
<dbReference type="InterPro" id="IPR016047">
    <property type="entry name" value="M23ase_b-sheet_dom"/>
</dbReference>
<evidence type="ECO:0000313" key="4">
    <source>
        <dbReference type="Proteomes" id="UP000305451"/>
    </source>
</evidence>
<keyword evidence="4" id="KW-1185">Reference proteome</keyword>
<accession>A0A4S2HDE6</accession>
<dbReference type="OrthoDB" id="7172069at2"/>